<dbReference type="Gene3D" id="3.90.1200.10">
    <property type="match status" value="1"/>
</dbReference>
<feature type="domain" description="Aminoglycoside phosphotransferase" evidence="2">
    <location>
        <begin position="1128"/>
        <end position="1322"/>
    </location>
</feature>
<dbReference type="PANTHER" id="PTHR21310:SF58">
    <property type="entry name" value="AMINOGLYCOSIDE PHOSPHOTRANSFERASE DOMAIN-CONTAINING PROTEIN"/>
    <property type="match status" value="1"/>
</dbReference>
<dbReference type="Proteomes" id="UP000547976">
    <property type="component" value="Unassembled WGS sequence"/>
</dbReference>
<protein>
    <recommendedName>
        <fullName evidence="2">Aminoglycoside phosphotransferase domain-containing protein</fullName>
    </recommendedName>
</protein>
<feature type="compositionally biased region" description="Low complexity" evidence="1">
    <location>
        <begin position="50"/>
        <end position="65"/>
    </location>
</feature>
<feature type="compositionally biased region" description="Low complexity" evidence="1">
    <location>
        <begin position="23"/>
        <end position="43"/>
    </location>
</feature>
<evidence type="ECO:0000313" key="3">
    <source>
        <dbReference type="EMBL" id="KAF5589653.1"/>
    </source>
</evidence>
<evidence type="ECO:0000259" key="2">
    <source>
        <dbReference type="Pfam" id="PF01636"/>
    </source>
</evidence>
<feature type="compositionally biased region" description="Polar residues" evidence="1">
    <location>
        <begin position="118"/>
        <end position="132"/>
    </location>
</feature>
<reference evidence="3 4" key="1">
    <citation type="submission" date="2020-05" db="EMBL/GenBank/DDBJ databases">
        <title>Identification and distribution of gene clusters putatively required for synthesis of sphingolipid metabolism inhibitors in phylogenetically diverse species of the filamentous fungus Fusarium.</title>
        <authorList>
            <person name="Kim H.-S."/>
            <person name="Busman M."/>
            <person name="Brown D.W."/>
            <person name="Divon H."/>
            <person name="Uhlig S."/>
            <person name="Proctor R.H."/>
        </authorList>
    </citation>
    <scope>NUCLEOTIDE SEQUENCE [LARGE SCALE GENOMIC DNA]</scope>
    <source>
        <strain evidence="3 4">NRRL 66333</strain>
    </source>
</reference>
<proteinExistence type="predicted"/>
<feature type="compositionally biased region" description="Low complexity" evidence="1">
    <location>
        <begin position="88"/>
        <end position="114"/>
    </location>
</feature>
<sequence length="1345" mass="152031">MGRLTKFLSDAEKAVRQAGRDLQQQQQPAGYQPPQQQQQQAQQHRNAPGYPVQYQQQPQQQYYQNYPPPPVQPQVELQGSPVAPPPQQVQYQQQQYPYQAQQPPQQLPPSGGAPVSQHVVTSPGQDASNRGPSTPMPLGIQPVTECIDVPFTLPTYWFIHSSYPDFVICSRCYADRILNSQFRDTFTPVWHDDRLERQCLFGTPRVKDYLWPAALSSMNLDNLVSFMAMRPALGRCPEDQSVEGHEWYYPPDRPEMAICKPCYEDYFRHTSFGNRFSTHKPQGAASCDHSVWYIRRMLKLYSPNNNWTAFTTGYYKRLQLPPCPKAQPVAGPERTWFMSSSGPSNFAVCEACYWDYFHESTESQSFRTVRLGPSQEASCDMGQANMLIPMIRAVDKGNYPRFWNTLQSLSQHPPCNPQGARGIRWYTLPSDPPEFEVCATCMAGTVASMNVTHFFKVKQSVEPSEARLCSFNLPGFPRGVLFLQKFAEAAYINDWRPLSELAVDLSTAPGCPKINLELSKNRRWWGWDNAHICQECYVVVAKGTKLEKHFTMKGNQVAEPRLCDLYSPRMRQLYKNACKTQDLASFLSFALQRRQIYLRTVPEMNRMLAAAKHALGQAQTLGLAAVTFSAAGNLNATNFYYDHTVGNSTVGHGYQNEQLLQAAMADHSMQQVGAAATGPAAVARCVRNAQIEVNWFAEGNRGIARDLVRHRSISHLKTNQQLPIYYGLTQSLFTHPFLDYPTALQYLNIYVLCGDYKLSVTNLSFPTRSDNPLLIKSAPAPTNCATLSNPQFLMNYITDPKCHEAFSIIENENLPHPSGKLLTSFITDALDPGLAATHVLRYCHLSQHREVELRALVSDWTFIIESITKHGTTPPAPDSRTKAQILKRDGNRCCITGKPAGFGDPLVVMPVVLAPSRWLEAEPRVHEMLRAFFSPPYLNWWLAYTERLKRVDPIDGHWLVRRSAAEAYRNGVVKLHRLQPSMIEYKIGWCLIGTVEPVLDVDGQYPLLGDHSRSGIRKVDARFIGTHARLASSIRWLEVRKQIAENETAIAQTGIQSSASRPGLLSTVFQMFRTILWRAWLITPQFIRLSTYKVLRKIGHNLYGGTSSLAVSRLPFGLYLKATNEGAFNESNALDLVHKYTSVPVPRVLDLVADSRNTYLLTTGLRGDPLSRAMDMLSDRDCQELVDQMQSFISQIRAIPPVGPKNHISNTLGQACSDPRIRDGNPVGPFEDEASFSQYLRHPDDPARRGHQIVFTHADLNLRNILVDKVTRLDGTRGWAISGIVDWENSGFYPEYWDCTKAQFEGFRWDGRWTRALVEIFCPFGGYGKEIELERRSWSEGDGAF</sequence>
<feature type="region of interest" description="Disordered" evidence="1">
    <location>
        <begin position="1"/>
        <end position="137"/>
    </location>
</feature>
<dbReference type="RefSeq" id="XP_036533423.1">
    <property type="nucleotide sequence ID" value="XM_036675722.1"/>
</dbReference>
<keyword evidence="4" id="KW-1185">Reference proteome</keyword>
<dbReference type="PANTHER" id="PTHR21310">
    <property type="entry name" value="AMINOGLYCOSIDE PHOSPHOTRANSFERASE-RELATED-RELATED"/>
    <property type="match status" value="1"/>
</dbReference>
<dbReference type="SUPFAM" id="SSF56112">
    <property type="entry name" value="Protein kinase-like (PK-like)"/>
    <property type="match status" value="1"/>
</dbReference>
<dbReference type="OrthoDB" id="5324692at2759"/>
<organism evidence="3 4">
    <name type="scientific">Gibberella subglutinans</name>
    <name type="common">Fusarium subglutinans</name>
    <dbReference type="NCBI Taxonomy" id="42677"/>
    <lineage>
        <taxon>Eukaryota</taxon>
        <taxon>Fungi</taxon>
        <taxon>Dikarya</taxon>
        <taxon>Ascomycota</taxon>
        <taxon>Pezizomycotina</taxon>
        <taxon>Sordariomycetes</taxon>
        <taxon>Hypocreomycetidae</taxon>
        <taxon>Hypocreales</taxon>
        <taxon>Nectriaceae</taxon>
        <taxon>Fusarium</taxon>
        <taxon>Fusarium fujikuroi species complex</taxon>
    </lineage>
</organism>
<gene>
    <name evidence="3" type="ORF">FSUBG_11078</name>
</gene>
<evidence type="ECO:0000256" key="1">
    <source>
        <dbReference type="SAM" id="MobiDB-lite"/>
    </source>
</evidence>
<dbReference type="InterPro" id="IPR051678">
    <property type="entry name" value="AGP_Transferase"/>
</dbReference>
<dbReference type="GeneID" id="59310440"/>
<feature type="compositionally biased region" description="Basic and acidic residues" evidence="1">
    <location>
        <begin position="9"/>
        <end position="19"/>
    </location>
</feature>
<accession>A0A8H5LEI4</accession>
<dbReference type="InterPro" id="IPR011009">
    <property type="entry name" value="Kinase-like_dom_sf"/>
</dbReference>
<name>A0A8H5LEI4_GIBSU</name>
<evidence type="ECO:0000313" key="4">
    <source>
        <dbReference type="Proteomes" id="UP000547976"/>
    </source>
</evidence>
<dbReference type="CDD" id="cd05120">
    <property type="entry name" value="APH_ChoK_like"/>
    <property type="match status" value="1"/>
</dbReference>
<comment type="caution">
    <text evidence="3">The sequence shown here is derived from an EMBL/GenBank/DDBJ whole genome shotgun (WGS) entry which is preliminary data.</text>
</comment>
<dbReference type="Pfam" id="PF01636">
    <property type="entry name" value="APH"/>
    <property type="match status" value="1"/>
</dbReference>
<dbReference type="InterPro" id="IPR002575">
    <property type="entry name" value="Aminoglycoside_PTrfase"/>
</dbReference>
<dbReference type="EMBL" id="JAAOAV010000202">
    <property type="protein sequence ID" value="KAF5589653.1"/>
    <property type="molecule type" value="Genomic_DNA"/>
</dbReference>